<dbReference type="Gene3D" id="1.10.238.10">
    <property type="entry name" value="EF-hand"/>
    <property type="match status" value="1"/>
</dbReference>
<dbReference type="PANTHER" id="PTHR34830:SF1">
    <property type="entry name" value="GENE 12695-RELATED"/>
    <property type="match status" value="1"/>
</dbReference>
<evidence type="ECO:0000313" key="2">
    <source>
        <dbReference type="Proteomes" id="UP001652625"/>
    </source>
</evidence>
<feature type="compositionally biased region" description="Basic and acidic residues" evidence="1">
    <location>
        <begin position="192"/>
        <end position="204"/>
    </location>
</feature>
<evidence type="ECO:0000313" key="3">
    <source>
        <dbReference type="RefSeq" id="XP_065660602.1"/>
    </source>
</evidence>
<evidence type="ECO:0000256" key="1">
    <source>
        <dbReference type="SAM" id="MobiDB-lite"/>
    </source>
</evidence>
<dbReference type="SUPFAM" id="SSF47473">
    <property type="entry name" value="EF-hand"/>
    <property type="match status" value="2"/>
</dbReference>
<accession>A0ABM4CFV9</accession>
<dbReference type="RefSeq" id="XP_065660602.1">
    <property type="nucleotide sequence ID" value="XM_065804530.1"/>
</dbReference>
<protein>
    <submittedName>
        <fullName evidence="3">Uncharacterized protein LOC105846445</fullName>
    </submittedName>
</protein>
<proteinExistence type="predicted"/>
<reference evidence="3" key="1">
    <citation type="submission" date="2025-08" db="UniProtKB">
        <authorList>
            <consortium name="RefSeq"/>
        </authorList>
    </citation>
    <scope>IDENTIFICATION</scope>
</reference>
<dbReference type="GeneID" id="105846445"/>
<sequence>MVRTYYNQISLSPWEKAMQNADNQMENNHTGRKMFSNVNTTTSSIKFNTDNNNAALPPIKEGRQKLLKELEYEVGKAASRLKEKFGNIKRECSLYDPTNNGYISINTIAEILKRFKVPEQEAEQKILVASFAENEKVRYTNVLDYILHCQTLFENKVKESQKTTTYEIVPQTSKADSLIGRFDSTASSQSERQSEYRPNRKEVAQQRLNDRRDASLMIEIDKALKNTRIDRNELIDALEETLILNYTGKTIVNEQMKKLVERHNLPLNPALTLKCIQVCDTENIGNIRWENFINLLRKSVGERKQHSDNKSGNLPIKAQWETTRPLSDISSKKRATNDLNLNESFDFNDDINVNYSSSSQNSYEWNNFGTSTPEINHQTNNSNYVQKKTPLISENYEDEEHTNQFNTKYENETKYETRQVQIDADIEAAFFNSLQQIRNEKKYQQDYTTPKIEFSRYGARGEIYKKVAQALYDKGKRTNGNIMCDEVRKLINYYNLILDADFNDEQVQDLLLTHSNNDQIRVEDFVDAFGTKIL</sequence>
<feature type="region of interest" description="Disordered" evidence="1">
    <location>
        <begin position="183"/>
        <end position="204"/>
    </location>
</feature>
<name>A0ABM4CFV9_HYDVU</name>
<dbReference type="InterPro" id="IPR011992">
    <property type="entry name" value="EF-hand-dom_pair"/>
</dbReference>
<dbReference type="Proteomes" id="UP001652625">
    <property type="component" value="Chromosome 09"/>
</dbReference>
<gene>
    <name evidence="3" type="primary">LOC105846445</name>
</gene>
<organism evidence="2 3">
    <name type="scientific">Hydra vulgaris</name>
    <name type="common">Hydra</name>
    <name type="synonym">Hydra attenuata</name>
    <dbReference type="NCBI Taxonomy" id="6087"/>
    <lineage>
        <taxon>Eukaryota</taxon>
        <taxon>Metazoa</taxon>
        <taxon>Cnidaria</taxon>
        <taxon>Hydrozoa</taxon>
        <taxon>Hydroidolina</taxon>
        <taxon>Anthoathecata</taxon>
        <taxon>Aplanulata</taxon>
        <taxon>Hydridae</taxon>
        <taxon>Hydra</taxon>
    </lineage>
</organism>
<dbReference type="InterPro" id="IPR040774">
    <property type="entry name" value="DUF5580"/>
</dbReference>
<keyword evidence="2" id="KW-1185">Reference proteome</keyword>
<dbReference type="PANTHER" id="PTHR34830">
    <property type="entry name" value="SIMILAR TO HYPOTHETICAL PROTEIN MGC34837"/>
    <property type="match status" value="1"/>
</dbReference>